<keyword evidence="3 10" id="KW-0812">Transmembrane</keyword>
<dbReference type="Proteomes" id="UP000032300">
    <property type="component" value="Chromosome"/>
</dbReference>
<feature type="transmembrane region" description="Helical" evidence="10">
    <location>
        <begin position="30"/>
        <end position="53"/>
    </location>
</feature>
<evidence type="ECO:0000256" key="2">
    <source>
        <dbReference type="ARBA" id="ARBA00022475"/>
    </source>
</evidence>
<feature type="transmembrane region" description="Helical" evidence="10">
    <location>
        <begin position="163"/>
        <end position="185"/>
    </location>
</feature>
<evidence type="ECO:0000256" key="7">
    <source>
        <dbReference type="ARBA" id="ARBA00023136"/>
    </source>
</evidence>
<evidence type="ECO:0008006" key="13">
    <source>
        <dbReference type="Google" id="ProtNLM"/>
    </source>
</evidence>
<organism evidence="11 12">
    <name type="scientific">Sphingomonas hengshuiensis</name>
    <dbReference type="NCBI Taxonomy" id="1609977"/>
    <lineage>
        <taxon>Bacteria</taxon>
        <taxon>Pseudomonadati</taxon>
        <taxon>Pseudomonadota</taxon>
        <taxon>Alphaproteobacteria</taxon>
        <taxon>Sphingomonadales</taxon>
        <taxon>Sphingomonadaceae</taxon>
        <taxon>Sphingomonas</taxon>
    </lineage>
</organism>
<feature type="transmembrane region" description="Helical" evidence="10">
    <location>
        <begin position="326"/>
        <end position="348"/>
    </location>
</feature>
<name>A0A7U4J9R7_9SPHN</name>
<reference evidence="11 12" key="1">
    <citation type="journal article" date="2015" name="Int. J. Syst. Evol. Microbiol.">
        <title>Sphingomonas hengshuiensis sp. nov., isolated from lake wetland.</title>
        <authorList>
            <person name="Wei S."/>
            <person name="Wang T."/>
            <person name="Liu H."/>
            <person name="Zhang C."/>
            <person name="Guo J."/>
            <person name="Wang Q."/>
            <person name="Liang K."/>
            <person name="Zhang Z."/>
        </authorList>
    </citation>
    <scope>NUCLEOTIDE SEQUENCE [LARGE SCALE GENOMIC DNA]</scope>
    <source>
        <strain evidence="11 12">WHSC-8</strain>
    </source>
</reference>
<feature type="transmembrane region" description="Helical" evidence="10">
    <location>
        <begin position="74"/>
        <end position="97"/>
    </location>
</feature>
<comment type="function">
    <text evidence="8">Involved in peptidoglycan biosynthesis. Transports lipid-linked peptidoglycan precursors from the inner to the outer leaflet of the cytoplasmic membrane.</text>
</comment>
<evidence type="ECO:0000256" key="3">
    <source>
        <dbReference type="ARBA" id="ARBA00022692"/>
    </source>
</evidence>
<keyword evidence="7 10" id="KW-0472">Membrane</keyword>
<evidence type="ECO:0000256" key="1">
    <source>
        <dbReference type="ARBA" id="ARBA00004651"/>
    </source>
</evidence>
<dbReference type="Pfam" id="PF03023">
    <property type="entry name" value="MurJ"/>
    <property type="match status" value="1"/>
</dbReference>
<evidence type="ECO:0000256" key="8">
    <source>
        <dbReference type="ARBA" id="ARBA00060041"/>
    </source>
</evidence>
<gene>
    <name evidence="11" type="ORF">TS85_15180</name>
</gene>
<evidence type="ECO:0000313" key="12">
    <source>
        <dbReference type="Proteomes" id="UP000032300"/>
    </source>
</evidence>
<feature type="transmembrane region" description="Helical" evidence="10">
    <location>
        <begin position="386"/>
        <end position="406"/>
    </location>
</feature>
<dbReference type="KEGG" id="sphi:TS85_15180"/>
<protein>
    <recommendedName>
        <fullName evidence="13">Virulence factor MviN</fullName>
    </recommendedName>
</protein>
<reference evidence="11 12" key="2">
    <citation type="submission" date="2015-02" db="EMBL/GenBank/DDBJ databases">
        <title>The complete genome of Sphingomonas hengshuiensis sp. WHSC-8 isolated from soil of Hengshui Lake.</title>
        <authorList>
            <person name="Wei S."/>
            <person name="Guo J."/>
            <person name="Su C."/>
            <person name="Wu R."/>
            <person name="Zhang Z."/>
            <person name="Liang K."/>
            <person name="Li H."/>
            <person name="Wang T."/>
            <person name="Liu H."/>
            <person name="Zhang C."/>
            <person name="Li Z."/>
            <person name="Wang Q."/>
            <person name="Meng J."/>
        </authorList>
    </citation>
    <scope>NUCLEOTIDE SEQUENCE [LARGE SCALE GENOMIC DNA]</scope>
    <source>
        <strain evidence="11 12">WHSC-8</strain>
    </source>
</reference>
<evidence type="ECO:0000313" key="11">
    <source>
        <dbReference type="EMBL" id="AJP72833.1"/>
    </source>
</evidence>
<proteinExistence type="inferred from homology"/>
<evidence type="ECO:0000256" key="10">
    <source>
        <dbReference type="SAM" id="Phobius"/>
    </source>
</evidence>
<keyword evidence="6 10" id="KW-1133">Transmembrane helix</keyword>
<feature type="transmembrane region" description="Helical" evidence="10">
    <location>
        <begin position="205"/>
        <end position="226"/>
    </location>
</feature>
<dbReference type="AlphaFoldDB" id="A0A7U4J9R7"/>
<keyword evidence="5" id="KW-0573">Peptidoglycan synthesis</keyword>
<evidence type="ECO:0000256" key="6">
    <source>
        <dbReference type="ARBA" id="ARBA00022989"/>
    </source>
</evidence>
<evidence type="ECO:0000256" key="9">
    <source>
        <dbReference type="ARBA" id="ARBA00061532"/>
    </source>
</evidence>
<dbReference type="EMBL" id="CP010836">
    <property type="protein sequence ID" value="AJP72833.1"/>
    <property type="molecule type" value="Genomic_DNA"/>
</dbReference>
<accession>A0A7U4J9R7</accession>
<dbReference type="GO" id="GO:0008360">
    <property type="term" value="P:regulation of cell shape"/>
    <property type="evidence" value="ECO:0007669"/>
    <property type="project" value="UniProtKB-KW"/>
</dbReference>
<feature type="transmembrane region" description="Helical" evidence="10">
    <location>
        <begin position="140"/>
        <end position="157"/>
    </location>
</feature>
<dbReference type="GO" id="GO:0005886">
    <property type="term" value="C:plasma membrane"/>
    <property type="evidence" value="ECO:0007669"/>
    <property type="project" value="UniProtKB-SubCell"/>
</dbReference>
<feature type="transmembrane region" description="Helical" evidence="10">
    <location>
        <begin position="360"/>
        <end position="380"/>
    </location>
</feature>
<feature type="transmembrane region" description="Helical" evidence="10">
    <location>
        <begin position="246"/>
        <end position="266"/>
    </location>
</feature>
<keyword evidence="2" id="KW-1003">Cell membrane</keyword>
<comment type="subcellular location">
    <subcellularLocation>
        <location evidence="1">Cell membrane</location>
        <topology evidence="1">Multi-pass membrane protein</topology>
    </subcellularLocation>
</comment>
<comment type="similarity">
    <text evidence="9">Belongs to the MurJ/MviN family.</text>
</comment>
<dbReference type="GO" id="GO:0009252">
    <property type="term" value="P:peptidoglycan biosynthetic process"/>
    <property type="evidence" value="ECO:0007669"/>
    <property type="project" value="UniProtKB-KW"/>
</dbReference>
<feature type="transmembrane region" description="Helical" evidence="10">
    <location>
        <begin position="287"/>
        <end position="306"/>
    </location>
</feature>
<keyword evidence="4" id="KW-0133">Cell shape</keyword>
<evidence type="ECO:0000256" key="4">
    <source>
        <dbReference type="ARBA" id="ARBA00022960"/>
    </source>
</evidence>
<keyword evidence="12" id="KW-1185">Reference proteome</keyword>
<evidence type="ECO:0000256" key="5">
    <source>
        <dbReference type="ARBA" id="ARBA00022984"/>
    </source>
</evidence>
<feature type="transmembrane region" description="Helical" evidence="10">
    <location>
        <begin position="109"/>
        <end position="128"/>
    </location>
</feature>
<sequence>MLVIVAKLALALRDIALAQVAGVAPAVDLFQLLFAVTAFVHAGLGSVAGMLLVPLLAGLAPGPRARIAARAEGALALGGLAICVALWMAAAATRVFGQVPPGAAMTVPLVAAAAMCLTIPALLVSGAFMARLQLAGDTRYVLAEIVPAATAIAVLYALPAFRLDAFCIAILLGTCGQVAVLVALLRARGERAGLRLAWAPIRLRAFPPGLGWLLLGQGIVSLQLVLDPYIATLFGEGAVSRFAYGYRIVNMGITLALTVIARVLFARFALLLADGEDRVAWRLARQFMVLGAAVGLAVGVVVATLADRITALVFFRASFSAADAQAVADILRHAAGLFAPCLAALVLLQLANAASRYRVLFAAAALAFVVKYSVMAALLRPLALNAIPFASTAWYVVILAVYWIALSRRFGGPTASRSPSARSGSSE</sequence>
<dbReference type="InterPro" id="IPR004268">
    <property type="entry name" value="MurJ"/>
</dbReference>